<sequence length="128" mass="14089">MKHDLTDTLRNIAEGFIDAAQNRLKLLQAEVGEETDRLLGLLAWLVVTALLALLALQFIALVVLALAWDTPWRTHAMVALTAAAAAATGFAYRAYLSARKRPKPIFVTSLEELQKDRVALDEAMEKSS</sequence>
<keyword evidence="1" id="KW-0472">Membrane</keyword>
<evidence type="ECO:0000313" key="2">
    <source>
        <dbReference type="EMBL" id="TDU28294.1"/>
    </source>
</evidence>
<keyword evidence="1" id="KW-1133">Transmembrane helix</keyword>
<gene>
    <name evidence="2" type="ORF">DFR24_2661</name>
</gene>
<dbReference type="AlphaFoldDB" id="A0A4R7P3G3"/>
<name>A0A4R7P3G3_9GAMM</name>
<dbReference type="InterPro" id="IPR009937">
    <property type="entry name" value="Phage_holin_3_6"/>
</dbReference>
<feature type="transmembrane region" description="Helical" evidence="1">
    <location>
        <begin position="41"/>
        <end position="68"/>
    </location>
</feature>
<reference evidence="2 3" key="1">
    <citation type="submission" date="2019-03" db="EMBL/GenBank/DDBJ databases">
        <title>Genomic Encyclopedia of Type Strains, Phase IV (KMG-IV): sequencing the most valuable type-strain genomes for metagenomic binning, comparative biology and taxonomic classification.</title>
        <authorList>
            <person name="Goeker M."/>
        </authorList>
    </citation>
    <scope>NUCLEOTIDE SEQUENCE [LARGE SCALE GENOMIC DNA]</scope>
    <source>
        <strain evidence="2 3">DSM 26377</strain>
    </source>
</reference>
<evidence type="ECO:0000313" key="3">
    <source>
        <dbReference type="Proteomes" id="UP000295341"/>
    </source>
</evidence>
<feature type="transmembrane region" description="Helical" evidence="1">
    <location>
        <begin position="74"/>
        <end position="95"/>
    </location>
</feature>
<dbReference type="Pfam" id="PF07332">
    <property type="entry name" value="Phage_holin_3_6"/>
    <property type="match status" value="1"/>
</dbReference>
<accession>A0A4R7P3G3</accession>
<evidence type="ECO:0000256" key="1">
    <source>
        <dbReference type="SAM" id="Phobius"/>
    </source>
</evidence>
<proteinExistence type="predicted"/>
<keyword evidence="3" id="KW-1185">Reference proteome</keyword>
<keyword evidence="1" id="KW-0812">Transmembrane</keyword>
<comment type="caution">
    <text evidence="2">The sequence shown here is derived from an EMBL/GenBank/DDBJ whole genome shotgun (WGS) entry which is preliminary data.</text>
</comment>
<dbReference type="EMBL" id="SOBT01000009">
    <property type="protein sequence ID" value="TDU28294.1"/>
    <property type="molecule type" value="Genomic_DNA"/>
</dbReference>
<organism evidence="2 3">
    <name type="scientific">Panacagrimonas perspica</name>
    <dbReference type="NCBI Taxonomy" id="381431"/>
    <lineage>
        <taxon>Bacteria</taxon>
        <taxon>Pseudomonadati</taxon>
        <taxon>Pseudomonadota</taxon>
        <taxon>Gammaproteobacteria</taxon>
        <taxon>Nevskiales</taxon>
        <taxon>Nevskiaceae</taxon>
        <taxon>Panacagrimonas</taxon>
    </lineage>
</organism>
<dbReference type="RefSeq" id="WP_162851201.1">
    <property type="nucleotide sequence ID" value="NZ_SOBT01000009.1"/>
</dbReference>
<protein>
    <submittedName>
        <fullName evidence="2">Putative membrane protein YqjE</fullName>
    </submittedName>
</protein>
<dbReference type="Proteomes" id="UP000295341">
    <property type="component" value="Unassembled WGS sequence"/>
</dbReference>